<dbReference type="FunFam" id="3.40.250.10:FF:000049">
    <property type="entry name" value="Phage shock protein E"/>
    <property type="match status" value="1"/>
</dbReference>
<dbReference type="SUPFAM" id="SSF52821">
    <property type="entry name" value="Rhodanese/Cell cycle control phosphatase"/>
    <property type="match status" value="1"/>
</dbReference>
<reference evidence="2" key="2">
    <citation type="submission" date="2020-09" db="EMBL/GenBank/DDBJ databases">
        <authorList>
            <person name="Sun Q."/>
            <person name="Ohkuma M."/>
        </authorList>
    </citation>
    <scope>NUCLEOTIDE SEQUENCE</scope>
    <source>
        <strain evidence="2">JCM 14719</strain>
    </source>
</reference>
<reference evidence="2" key="1">
    <citation type="journal article" date="2014" name="Int. J. Syst. Evol. Microbiol.">
        <title>Complete genome sequence of Corynebacterium casei LMG S-19264T (=DSM 44701T), isolated from a smear-ripened cheese.</title>
        <authorList>
            <consortium name="US DOE Joint Genome Institute (JGI-PGF)"/>
            <person name="Walter F."/>
            <person name="Albersmeier A."/>
            <person name="Kalinowski J."/>
            <person name="Ruckert C."/>
        </authorList>
    </citation>
    <scope>NUCLEOTIDE SEQUENCE</scope>
    <source>
        <strain evidence="2">JCM 14719</strain>
    </source>
</reference>
<evidence type="ECO:0000313" key="3">
    <source>
        <dbReference type="Proteomes" id="UP000637720"/>
    </source>
</evidence>
<evidence type="ECO:0000259" key="1">
    <source>
        <dbReference type="PROSITE" id="PS50206"/>
    </source>
</evidence>
<dbReference type="PANTHER" id="PTHR43031:SF17">
    <property type="entry name" value="SULFURTRANSFERASE YTWF-RELATED"/>
    <property type="match status" value="1"/>
</dbReference>
<dbReference type="PROSITE" id="PS50206">
    <property type="entry name" value="RHODANESE_3"/>
    <property type="match status" value="1"/>
</dbReference>
<dbReference type="PANTHER" id="PTHR43031">
    <property type="entry name" value="FAD-DEPENDENT OXIDOREDUCTASE"/>
    <property type="match status" value="1"/>
</dbReference>
<dbReference type="Pfam" id="PF00581">
    <property type="entry name" value="Rhodanese"/>
    <property type="match status" value="1"/>
</dbReference>
<dbReference type="InterPro" id="IPR036873">
    <property type="entry name" value="Rhodanese-like_dom_sf"/>
</dbReference>
<name>A0A8J3F8N6_9BACI</name>
<gene>
    <name evidence="2" type="ORF">GCM10007043_04370</name>
</gene>
<dbReference type="InterPro" id="IPR001763">
    <property type="entry name" value="Rhodanese-like_dom"/>
</dbReference>
<protein>
    <recommendedName>
        <fullName evidence="1">Rhodanese domain-containing protein</fullName>
    </recommendedName>
</protein>
<feature type="domain" description="Rhodanese" evidence="1">
    <location>
        <begin position="26"/>
        <end position="107"/>
    </location>
</feature>
<dbReference type="InterPro" id="IPR050229">
    <property type="entry name" value="GlpE_sulfurtransferase"/>
</dbReference>
<comment type="caution">
    <text evidence="2">The sequence shown here is derived from an EMBL/GenBank/DDBJ whole genome shotgun (WGS) entry which is preliminary data.</text>
</comment>
<organism evidence="2 3">
    <name type="scientific">Calditerricola satsumensis</name>
    <dbReference type="NCBI Taxonomy" id="373054"/>
    <lineage>
        <taxon>Bacteria</taxon>
        <taxon>Bacillati</taxon>
        <taxon>Bacillota</taxon>
        <taxon>Bacilli</taxon>
        <taxon>Bacillales</taxon>
        <taxon>Bacillaceae</taxon>
        <taxon>Calditerricola</taxon>
    </lineage>
</organism>
<keyword evidence="3" id="KW-1185">Reference proteome</keyword>
<proteinExistence type="predicted"/>
<evidence type="ECO:0000313" key="2">
    <source>
        <dbReference type="EMBL" id="GGJ93771.1"/>
    </source>
</evidence>
<dbReference type="Gene3D" id="3.40.250.10">
    <property type="entry name" value="Rhodanese-like domain"/>
    <property type="match status" value="1"/>
</dbReference>
<dbReference type="CDD" id="cd00158">
    <property type="entry name" value="RHOD"/>
    <property type="match status" value="1"/>
</dbReference>
<accession>A0A8J3F8N6</accession>
<sequence>MAAAVREITPQEAKNVLAREQDRFGVLDVRKAEEWAKGHIPGARHIPLEELPLRVAELDPQREWIVVCRSGNRSAKACAFLAERGFRVRNLQGGMLAWNETEGEGGAK</sequence>
<dbReference type="Proteomes" id="UP000637720">
    <property type="component" value="Unassembled WGS sequence"/>
</dbReference>
<dbReference type="SMART" id="SM00450">
    <property type="entry name" value="RHOD"/>
    <property type="match status" value="1"/>
</dbReference>
<dbReference type="EMBL" id="BMOF01000004">
    <property type="protein sequence ID" value="GGJ93771.1"/>
    <property type="molecule type" value="Genomic_DNA"/>
</dbReference>
<dbReference type="AlphaFoldDB" id="A0A8J3F8N6"/>
<dbReference type="RefSeq" id="WP_083462816.1">
    <property type="nucleotide sequence ID" value="NZ_BMOF01000004.1"/>
</dbReference>